<protein>
    <submittedName>
        <fullName evidence="1">Uncharacterized protein</fullName>
    </submittedName>
</protein>
<evidence type="ECO:0000313" key="2">
    <source>
        <dbReference type="Proteomes" id="UP000078543"/>
    </source>
</evidence>
<dbReference type="STRING" id="1437059.A6A05_11370"/>
<accession>A0A178MSF9</accession>
<dbReference type="Proteomes" id="UP000078543">
    <property type="component" value="Unassembled WGS sequence"/>
</dbReference>
<sequence length="240" mass="24792">MPDLREPSRFVERKKKGGWVDITLDLIEAGTKAPMAATIDTARLVEDEADNTLPVLADDFGHGFDADGPSFLADDALGILGEAGGMLGQISGRLAVVGRPLGLVQRGLSSFTGNLSSLIGMPSLLGGQLQGLMAVAVVVRGFGHGDRRRCRHGQQAAAAFQLGGAAAVGEEAIVANAVKAVGQDVEQEAADEFAGLQRHHLLFVVMAIVLPAEADAAVIDRDQAAVGDGDTMGVPIPTPP</sequence>
<gene>
    <name evidence="1" type="ORF">A6A05_11370</name>
</gene>
<reference evidence="1 2" key="1">
    <citation type="submission" date="2016-04" db="EMBL/GenBank/DDBJ databases">
        <title>Draft genome sequence of freshwater magnetotactic bacteria Magnetospirillum marisnigri SP-1 and Magnetospirillum moscoviense BB-1.</title>
        <authorList>
            <person name="Koziaeva V."/>
            <person name="Dziuba M.V."/>
            <person name="Ivanov T.M."/>
            <person name="Kuznetsov B."/>
            <person name="Grouzdev D.S."/>
        </authorList>
    </citation>
    <scope>NUCLEOTIDE SEQUENCE [LARGE SCALE GENOMIC DNA]</scope>
    <source>
        <strain evidence="1 2">BB-1</strain>
    </source>
</reference>
<keyword evidence="2" id="KW-1185">Reference proteome</keyword>
<name>A0A178MSF9_9PROT</name>
<dbReference type="EMBL" id="LWQU01000133">
    <property type="protein sequence ID" value="OAN51169.1"/>
    <property type="molecule type" value="Genomic_DNA"/>
</dbReference>
<comment type="caution">
    <text evidence="1">The sequence shown here is derived from an EMBL/GenBank/DDBJ whole genome shotgun (WGS) entry which is preliminary data.</text>
</comment>
<dbReference type="AlphaFoldDB" id="A0A178MSF9"/>
<proteinExistence type="predicted"/>
<evidence type="ECO:0000313" key="1">
    <source>
        <dbReference type="EMBL" id="OAN51169.1"/>
    </source>
</evidence>
<organism evidence="1 2">
    <name type="scientific">Magnetospirillum moscoviense</name>
    <dbReference type="NCBI Taxonomy" id="1437059"/>
    <lineage>
        <taxon>Bacteria</taxon>
        <taxon>Pseudomonadati</taxon>
        <taxon>Pseudomonadota</taxon>
        <taxon>Alphaproteobacteria</taxon>
        <taxon>Rhodospirillales</taxon>
        <taxon>Rhodospirillaceae</taxon>
        <taxon>Magnetospirillum</taxon>
    </lineage>
</organism>